<gene>
    <name evidence="3" type="ORF">HMN09_01165400</name>
</gene>
<feature type="compositionally biased region" description="Low complexity" evidence="1">
    <location>
        <begin position="432"/>
        <end position="483"/>
    </location>
</feature>
<dbReference type="AlphaFoldDB" id="A0A8H6VWC7"/>
<protein>
    <recommendedName>
        <fullName evidence="5">Glycoside hydrolase family 71 protein</fullName>
    </recommendedName>
</protein>
<evidence type="ECO:0000256" key="2">
    <source>
        <dbReference type="SAM" id="SignalP"/>
    </source>
</evidence>
<organism evidence="3 4">
    <name type="scientific">Mycena chlorophos</name>
    <name type="common">Agaric fungus</name>
    <name type="synonym">Agaricus chlorophos</name>
    <dbReference type="NCBI Taxonomy" id="658473"/>
    <lineage>
        <taxon>Eukaryota</taxon>
        <taxon>Fungi</taxon>
        <taxon>Dikarya</taxon>
        <taxon>Basidiomycota</taxon>
        <taxon>Agaricomycotina</taxon>
        <taxon>Agaricomycetes</taxon>
        <taxon>Agaricomycetidae</taxon>
        <taxon>Agaricales</taxon>
        <taxon>Marasmiineae</taxon>
        <taxon>Mycenaceae</taxon>
        <taxon>Mycena</taxon>
    </lineage>
</organism>
<dbReference type="InterPro" id="IPR005197">
    <property type="entry name" value="Glyco_hydro_71"/>
</dbReference>
<sequence length="533" mass="57439">MYPKISLALALGALRMVAANPVARQSSPKAVYAHFMVGIVENFSVQDWVTEMTTAQSIGIDGFALNCAPPRVDWYTPKQLANAYEAALQLDNFKVFPSLDFSYWNNGDTDTIIQLLQNYSGMASQATYNGVPIISSFIGEYFDWSTVKPTINVFPIPNFEDPIQVEQLNTDFNGAFSWYAWPTDGGNSIISGPMTTVWDDKFIADIAATGDDYIYMMPVSPWFSTHFNSKNWVFICEQLITDRWPQVLELQPQLVELVTWNDYGESHYIADSEPDHSDDGSSLWANGYPHAGWRIITKAFITAYKQGLSEPVVDEENVVYWYRAFPKATVCTNDTLGAPSGIDLLQDLIFVTTLLGSPATLTVTSGSLAPVSIDVPAGVVTHNFTMGIGTQTFELTRNGVQIAGGVGGMQTTSTCEIYNFNAYVGSFGTGTSVSSTTTSTTSKTTTTTSSKTTSSTTSSSSSSTITSPPTSSTTTTSSSTTSTNTCGVGCTITASSQIFPTNCMQPGCVWDGPAGQATPDHCDTGGKPACTTN</sequence>
<dbReference type="CDD" id="cd11577">
    <property type="entry name" value="GH71"/>
    <property type="match status" value="1"/>
</dbReference>
<evidence type="ECO:0000313" key="4">
    <source>
        <dbReference type="Proteomes" id="UP000613580"/>
    </source>
</evidence>
<accession>A0A8H6VWC7</accession>
<keyword evidence="4" id="KW-1185">Reference proteome</keyword>
<dbReference type="Gene3D" id="3.20.20.80">
    <property type="entry name" value="Glycosidases"/>
    <property type="match status" value="1"/>
</dbReference>
<evidence type="ECO:0000313" key="3">
    <source>
        <dbReference type="EMBL" id="KAF7294361.1"/>
    </source>
</evidence>
<evidence type="ECO:0008006" key="5">
    <source>
        <dbReference type="Google" id="ProtNLM"/>
    </source>
</evidence>
<dbReference type="OrthoDB" id="3257981at2759"/>
<dbReference type="GO" id="GO:0051118">
    <property type="term" value="F:glucan endo-1,3-alpha-glucosidase activity"/>
    <property type="evidence" value="ECO:0007669"/>
    <property type="project" value="InterPro"/>
</dbReference>
<dbReference type="Pfam" id="PF03659">
    <property type="entry name" value="Glyco_hydro_71"/>
    <property type="match status" value="1"/>
</dbReference>
<feature type="region of interest" description="Disordered" evidence="1">
    <location>
        <begin position="432"/>
        <end position="484"/>
    </location>
</feature>
<evidence type="ECO:0000256" key="1">
    <source>
        <dbReference type="SAM" id="MobiDB-lite"/>
    </source>
</evidence>
<comment type="caution">
    <text evidence="3">The sequence shown here is derived from an EMBL/GenBank/DDBJ whole genome shotgun (WGS) entry which is preliminary data.</text>
</comment>
<keyword evidence="2" id="KW-0732">Signal</keyword>
<reference evidence="3" key="1">
    <citation type="submission" date="2020-05" db="EMBL/GenBank/DDBJ databases">
        <title>Mycena genomes resolve the evolution of fungal bioluminescence.</title>
        <authorList>
            <person name="Tsai I.J."/>
        </authorList>
    </citation>
    <scope>NUCLEOTIDE SEQUENCE</scope>
    <source>
        <strain evidence="3">110903Hualien_Pintung</strain>
    </source>
</reference>
<dbReference type="Proteomes" id="UP000613580">
    <property type="component" value="Unassembled WGS sequence"/>
</dbReference>
<dbReference type="EMBL" id="JACAZE010000019">
    <property type="protein sequence ID" value="KAF7294361.1"/>
    <property type="molecule type" value="Genomic_DNA"/>
</dbReference>
<proteinExistence type="predicted"/>
<name>A0A8H6VWC7_MYCCL</name>
<feature type="chain" id="PRO_5034996172" description="Glycoside hydrolase family 71 protein" evidence="2">
    <location>
        <begin position="20"/>
        <end position="533"/>
    </location>
</feature>
<feature type="signal peptide" evidence="2">
    <location>
        <begin position="1"/>
        <end position="19"/>
    </location>
</feature>